<protein>
    <submittedName>
        <fullName evidence="1">Uncharacterized protein</fullName>
    </submittedName>
</protein>
<accession>A0ACC1ALL7</accession>
<reference evidence="2" key="1">
    <citation type="journal article" date="2023" name="G3 (Bethesda)">
        <title>Genome assembly and association tests identify interacting loci associated with vigor, precocity, and sex in interspecific pistachio rootstocks.</title>
        <authorList>
            <person name="Palmer W."/>
            <person name="Jacygrad E."/>
            <person name="Sagayaradj S."/>
            <person name="Cavanaugh K."/>
            <person name="Han R."/>
            <person name="Bertier L."/>
            <person name="Beede B."/>
            <person name="Kafkas S."/>
            <person name="Golino D."/>
            <person name="Preece J."/>
            <person name="Michelmore R."/>
        </authorList>
    </citation>
    <scope>NUCLEOTIDE SEQUENCE [LARGE SCALE GENOMIC DNA]</scope>
</reference>
<dbReference type="Proteomes" id="UP001164250">
    <property type="component" value="Chromosome 9"/>
</dbReference>
<name>A0ACC1ALL7_9ROSI</name>
<evidence type="ECO:0000313" key="1">
    <source>
        <dbReference type="EMBL" id="KAJ0087594.1"/>
    </source>
</evidence>
<evidence type="ECO:0000313" key="2">
    <source>
        <dbReference type="Proteomes" id="UP001164250"/>
    </source>
</evidence>
<dbReference type="EMBL" id="CM047905">
    <property type="protein sequence ID" value="KAJ0087594.1"/>
    <property type="molecule type" value="Genomic_DNA"/>
</dbReference>
<sequence>MLVLVFLLSPSEGNEWDSVSVQFCQCPCMIKLIDRQSWLIKSGSGFPATQDRLIFSAAYHNICIQVGVVVCRACLQDCNATLWKYSEASGPNFKKMSYGLYDLAV</sequence>
<keyword evidence="2" id="KW-1185">Reference proteome</keyword>
<comment type="caution">
    <text evidence="1">The sequence shown here is derived from an EMBL/GenBank/DDBJ whole genome shotgun (WGS) entry which is preliminary data.</text>
</comment>
<gene>
    <name evidence="1" type="ORF">Patl1_32365</name>
</gene>
<proteinExistence type="predicted"/>
<organism evidence="1 2">
    <name type="scientific">Pistacia atlantica</name>
    <dbReference type="NCBI Taxonomy" id="434234"/>
    <lineage>
        <taxon>Eukaryota</taxon>
        <taxon>Viridiplantae</taxon>
        <taxon>Streptophyta</taxon>
        <taxon>Embryophyta</taxon>
        <taxon>Tracheophyta</taxon>
        <taxon>Spermatophyta</taxon>
        <taxon>Magnoliopsida</taxon>
        <taxon>eudicotyledons</taxon>
        <taxon>Gunneridae</taxon>
        <taxon>Pentapetalae</taxon>
        <taxon>rosids</taxon>
        <taxon>malvids</taxon>
        <taxon>Sapindales</taxon>
        <taxon>Anacardiaceae</taxon>
        <taxon>Pistacia</taxon>
    </lineage>
</organism>